<dbReference type="PATRIC" id="fig|1384054.3.peg.235"/>
<protein>
    <recommendedName>
        <fullName evidence="2">GGDEF domain-containing protein</fullName>
    </recommendedName>
</protein>
<dbReference type="PANTHER" id="PTHR46663">
    <property type="entry name" value="DIGUANYLATE CYCLASE DGCT-RELATED"/>
    <property type="match status" value="1"/>
</dbReference>
<dbReference type="eggNOG" id="COG2199">
    <property type="taxonomic scope" value="Bacteria"/>
</dbReference>
<dbReference type="InterPro" id="IPR029787">
    <property type="entry name" value="Nucleotide_cyclase"/>
</dbReference>
<dbReference type="RefSeq" id="WP_084062471.1">
    <property type="nucleotide sequence ID" value="NZ_AVCH01000005.1"/>
</dbReference>
<reference evidence="3 4" key="1">
    <citation type="submission" date="2013-09" db="EMBL/GenBank/DDBJ databases">
        <title>Genome sequencing of Arenimonas malthae.</title>
        <authorList>
            <person name="Chen F."/>
            <person name="Wang G."/>
        </authorList>
    </citation>
    <scope>NUCLEOTIDE SEQUENCE [LARGE SCALE GENOMIC DNA]</scope>
    <source>
        <strain evidence="3 4">CC-JY-1</strain>
    </source>
</reference>
<dbReference type="STRING" id="1384054.N790_12785"/>
<dbReference type="NCBIfam" id="TIGR00254">
    <property type="entry name" value="GGDEF"/>
    <property type="match status" value="1"/>
</dbReference>
<feature type="transmembrane region" description="Helical" evidence="1">
    <location>
        <begin position="9"/>
        <end position="28"/>
    </location>
</feature>
<comment type="caution">
    <text evidence="3">The sequence shown here is derived from an EMBL/GenBank/DDBJ whole genome shotgun (WGS) entry which is preliminary data.</text>
</comment>
<keyword evidence="1" id="KW-0472">Membrane</keyword>
<dbReference type="Pfam" id="PF00990">
    <property type="entry name" value="GGDEF"/>
    <property type="match status" value="1"/>
</dbReference>
<dbReference type="AlphaFoldDB" id="A0A091BMS1"/>
<dbReference type="InterPro" id="IPR000160">
    <property type="entry name" value="GGDEF_dom"/>
</dbReference>
<proteinExistence type="predicted"/>
<evidence type="ECO:0000313" key="3">
    <source>
        <dbReference type="EMBL" id="KFN52114.1"/>
    </source>
</evidence>
<feature type="transmembrane region" description="Helical" evidence="1">
    <location>
        <begin position="40"/>
        <end position="60"/>
    </location>
</feature>
<accession>A0A091BMS1</accession>
<dbReference type="Gene3D" id="3.30.70.270">
    <property type="match status" value="1"/>
</dbReference>
<organism evidence="3 4">
    <name type="scientific">Arenimonas malthae CC-JY-1</name>
    <dbReference type="NCBI Taxonomy" id="1384054"/>
    <lineage>
        <taxon>Bacteria</taxon>
        <taxon>Pseudomonadati</taxon>
        <taxon>Pseudomonadota</taxon>
        <taxon>Gammaproteobacteria</taxon>
        <taxon>Lysobacterales</taxon>
        <taxon>Lysobacteraceae</taxon>
        <taxon>Arenimonas</taxon>
    </lineage>
</organism>
<evidence type="ECO:0000256" key="1">
    <source>
        <dbReference type="SAM" id="Phobius"/>
    </source>
</evidence>
<feature type="domain" description="GGDEF" evidence="2">
    <location>
        <begin position="109"/>
        <end position="247"/>
    </location>
</feature>
<dbReference type="Proteomes" id="UP000029392">
    <property type="component" value="Unassembled WGS sequence"/>
</dbReference>
<name>A0A091BMS1_9GAMM</name>
<dbReference type="SUPFAM" id="SSF55073">
    <property type="entry name" value="Nucleotide cyclase"/>
    <property type="match status" value="1"/>
</dbReference>
<dbReference type="SMART" id="SM00267">
    <property type="entry name" value="GGDEF"/>
    <property type="match status" value="1"/>
</dbReference>
<keyword evidence="1" id="KW-1133">Transmembrane helix</keyword>
<keyword evidence="4" id="KW-1185">Reference proteome</keyword>
<dbReference type="EMBL" id="AVCH01000005">
    <property type="protein sequence ID" value="KFN52114.1"/>
    <property type="molecule type" value="Genomic_DNA"/>
</dbReference>
<evidence type="ECO:0000259" key="2">
    <source>
        <dbReference type="PROSITE" id="PS50887"/>
    </source>
</evidence>
<gene>
    <name evidence="3" type="ORF">N790_12785</name>
</gene>
<dbReference type="PANTHER" id="PTHR46663:SF4">
    <property type="entry name" value="DIGUANYLATE CYCLASE DGCT-RELATED"/>
    <property type="match status" value="1"/>
</dbReference>
<dbReference type="OrthoDB" id="5800589at2"/>
<dbReference type="InterPro" id="IPR052163">
    <property type="entry name" value="DGC-Regulatory_Protein"/>
</dbReference>
<evidence type="ECO:0000313" key="4">
    <source>
        <dbReference type="Proteomes" id="UP000029392"/>
    </source>
</evidence>
<sequence length="270" mass="28754">MRLLSAKSVLARIALIIACAEALVMVLLQFNPHIAGSYQAAVLDALLLAVLSTPPLYYWVIRPFVQARDEALEQVTRLAHTDPLTLLANRRLISRYLAILIAGSVRHGTVGAVLVVDLDGFKAVNDQHGHDAGDATLVEVARRLREAVRAEDLVGRLGGDEFVVLAHRFDGPGSEAGERALRIAEKLIRAVDAPIPFNGLALRVGASVGIRLLPPEHLEPHVAIAEADQAMYRAKALGRGRAVVFAGDGRGEGARCFPAGAVPVADSGRG</sequence>
<dbReference type="PROSITE" id="PS50887">
    <property type="entry name" value="GGDEF"/>
    <property type="match status" value="1"/>
</dbReference>
<dbReference type="CDD" id="cd01949">
    <property type="entry name" value="GGDEF"/>
    <property type="match status" value="1"/>
</dbReference>
<dbReference type="InterPro" id="IPR043128">
    <property type="entry name" value="Rev_trsase/Diguanyl_cyclase"/>
</dbReference>
<keyword evidence="1" id="KW-0812">Transmembrane</keyword>